<protein>
    <submittedName>
        <fullName evidence="7">Beta-mannanase</fullName>
    </submittedName>
</protein>
<keyword evidence="5" id="KW-0812">Transmembrane</keyword>
<dbReference type="PANTHER" id="PTHR40079:SF4">
    <property type="entry name" value="GH26 DOMAIN-CONTAINING PROTEIN-RELATED"/>
    <property type="match status" value="1"/>
</dbReference>
<evidence type="ECO:0000256" key="1">
    <source>
        <dbReference type="ARBA" id="ARBA00022801"/>
    </source>
</evidence>
<reference evidence="7 8" key="1">
    <citation type="submission" date="2020-11" db="EMBL/GenBank/DDBJ databases">
        <title>Pseudonocardia abyssalis sp. nov. and Pseudonocardia oceani sp. nov., description and phylogenomic analysis of two novel actinomycetes isolated from the deep Southern Ocean.</title>
        <authorList>
            <person name="Parra J."/>
        </authorList>
    </citation>
    <scope>NUCLEOTIDE SEQUENCE [LARGE SCALE GENOMIC DNA]</scope>
    <source>
        <strain evidence="8">KRD185</strain>
    </source>
</reference>
<feature type="active site" description="Proton donor" evidence="3">
    <location>
        <position position="243"/>
    </location>
</feature>
<evidence type="ECO:0000256" key="4">
    <source>
        <dbReference type="SAM" id="MobiDB-lite"/>
    </source>
</evidence>
<feature type="region of interest" description="Disordered" evidence="4">
    <location>
        <begin position="1"/>
        <end position="23"/>
    </location>
</feature>
<keyword evidence="1 3" id="KW-0378">Hydrolase</keyword>
<gene>
    <name evidence="7" type="ORF">I4I82_07175</name>
</gene>
<dbReference type="Pfam" id="PF02156">
    <property type="entry name" value="Glyco_hydro_26"/>
    <property type="match status" value="1"/>
</dbReference>
<dbReference type="InterPro" id="IPR000805">
    <property type="entry name" value="Glyco_hydro_26"/>
</dbReference>
<evidence type="ECO:0000313" key="7">
    <source>
        <dbReference type="EMBL" id="MBW0127464.1"/>
    </source>
</evidence>
<feature type="transmembrane region" description="Helical" evidence="5">
    <location>
        <begin position="29"/>
        <end position="48"/>
    </location>
</feature>
<dbReference type="PROSITE" id="PS51764">
    <property type="entry name" value="GH26"/>
    <property type="match status" value="1"/>
</dbReference>
<evidence type="ECO:0000259" key="6">
    <source>
        <dbReference type="PROSITE" id="PS51764"/>
    </source>
</evidence>
<keyword evidence="5" id="KW-0472">Membrane</keyword>
<dbReference type="EMBL" id="JADQDF010000001">
    <property type="protein sequence ID" value="MBW0127464.1"/>
    <property type="molecule type" value="Genomic_DNA"/>
</dbReference>
<feature type="domain" description="GH26" evidence="6">
    <location>
        <begin position="67"/>
        <end position="415"/>
    </location>
</feature>
<accession>A0ABS6U5G1</accession>
<feature type="region of interest" description="Disordered" evidence="4">
    <location>
        <begin position="74"/>
        <end position="142"/>
    </location>
</feature>
<dbReference type="InterPro" id="IPR022790">
    <property type="entry name" value="GH26_dom"/>
</dbReference>
<evidence type="ECO:0000256" key="2">
    <source>
        <dbReference type="ARBA" id="ARBA00023295"/>
    </source>
</evidence>
<name>A0ABS6U5G1_9PSEU</name>
<keyword evidence="2 3" id="KW-0326">Glycosidase</keyword>
<dbReference type="PANTHER" id="PTHR40079">
    <property type="entry name" value="MANNAN ENDO-1,4-BETA-MANNOSIDASE E-RELATED"/>
    <property type="match status" value="1"/>
</dbReference>
<evidence type="ECO:0000256" key="5">
    <source>
        <dbReference type="SAM" id="Phobius"/>
    </source>
</evidence>
<dbReference type="Proteomes" id="UP000694300">
    <property type="component" value="Unassembled WGS sequence"/>
</dbReference>
<keyword evidence="8" id="KW-1185">Reference proteome</keyword>
<comment type="caution">
    <text evidence="7">The sequence shown here is derived from an EMBL/GenBank/DDBJ whole genome shotgun (WGS) entry which is preliminary data.</text>
</comment>
<proteinExistence type="inferred from homology"/>
<sequence length="415" mass="44232">MRAPEAPPIEPRHRRSAAPVPRRGFGGRWLPVGVVMAVAAVCAGVYVVDQLTVPPEIAQPDLLSLIPPTPDLPPVLAAPAAVDSAPSAEPEATGPATEEPGSGSGSGSGEAASEGSGEQAATGTTRRRVAGNAPGGLPWRSGLVIGTQSEVDRWESFRGRPIDVVHGFTDRSSWEEVESASWILSAWADSPHAIVISQPFWPEGSGGSLSECAGGAYDSHWANYGSALADAGRTDAYTRLAWEFNGDWFEWSATDVTAWKQCYRQVVQAVRTTAPDARFEWNMNAHGSQTSDGDAWKSYPGDDVVDVVGIDPYDHYPTSTSAAEFDEQCRASEGLCSVIDFARAHGKGVGVTEWGVISSGIGDNPLYMEKMHETFLAGADVMEYETYFNESAFSTTLDDGANPQSAEVYRSLWGG</sequence>
<evidence type="ECO:0000256" key="3">
    <source>
        <dbReference type="PROSITE-ProRule" id="PRU01100"/>
    </source>
</evidence>
<dbReference type="RefSeq" id="WP_218595534.1">
    <property type="nucleotide sequence ID" value="NZ_JADQDF010000001.1"/>
</dbReference>
<feature type="compositionally biased region" description="Low complexity" evidence="4">
    <location>
        <begin position="109"/>
        <end position="123"/>
    </location>
</feature>
<evidence type="ECO:0000313" key="8">
    <source>
        <dbReference type="Proteomes" id="UP000694300"/>
    </source>
</evidence>
<keyword evidence="5" id="KW-1133">Transmembrane helix</keyword>
<comment type="similarity">
    <text evidence="3">Belongs to the glycosyl hydrolase 26 family.</text>
</comment>
<feature type="compositionally biased region" description="Low complexity" evidence="4">
    <location>
        <begin position="74"/>
        <end position="101"/>
    </location>
</feature>
<organism evidence="7 8">
    <name type="scientific">Pseudonocardia oceani</name>
    <dbReference type="NCBI Taxonomy" id="2792013"/>
    <lineage>
        <taxon>Bacteria</taxon>
        <taxon>Bacillati</taxon>
        <taxon>Actinomycetota</taxon>
        <taxon>Actinomycetes</taxon>
        <taxon>Pseudonocardiales</taxon>
        <taxon>Pseudonocardiaceae</taxon>
        <taxon>Pseudonocardia</taxon>
    </lineage>
</organism>
<feature type="active site" description="Nucleophile" evidence="3">
    <location>
        <position position="353"/>
    </location>
</feature>